<dbReference type="EMBL" id="LSBH01000002">
    <property type="protein sequence ID" value="OAQ84903.1"/>
    <property type="molecule type" value="Genomic_DNA"/>
</dbReference>
<dbReference type="PANTHER" id="PTHR40469">
    <property type="entry name" value="SECRETED GLYCOSYL HYDROLASE"/>
    <property type="match status" value="1"/>
</dbReference>
<keyword evidence="7" id="KW-1185">Reference proteome</keyword>
<dbReference type="InterPro" id="IPR029062">
    <property type="entry name" value="Class_I_gatase-like"/>
</dbReference>
<dbReference type="Gene3D" id="3.40.50.880">
    <property type="match status" value="1"/>
</dbReference>
<reference evidence="4 6" key="2">
    <citation type="journal article" date="2016" name="Front. Microbiol.">
        <title>Genome and transcriptome sequences reveal the specific parasitism of the nematophagous Purpureocillium lilacinum 36-1.</title>
        <authorList>
            <person name="Xie J."/>
            <person name="Li S."/>
            <person name="Mo C."/>
            <person name="Xiao X."/>
            <person name="Peng D."/>
            <person name="Wang G."/>
            <person name="Xiao Y."/>
        </authorList>
    </citation>
    <scope>NUCLEOTIDE SEQUENCE [LARGE SCALE GENOMIC DNA]</scope>
    <source>
        <strain evidence="4 6">36-1</strain>
    </source>
</reference>
<feature type="domain" description="ThuA-like" evidence="1">
    <location>
        <begin position="7"/>
        <end position="247"/>
    </location>
</feature>
<dbReference type="EMBL" id="LCWV01000016">
    <property type="protein sequence ID" value="PWI68117.1"/>
    <property type="molecule type" value="Genomic_DNA"/>
</dbReference>
<dbReference type="Pfam" id="PF06283">
    <property type="entry name" value="ThuA"/>
    <property type="match status" value="1"/>
</dbReference>
<comment type="caution">
    <text evidence="3">The sequence shown here is derived from an EMBL/GenBank/DDBJ whole genome shotgun (WGS) entry which is preliminary data.</text>
</comment>
<dbReference type="AlphaFoldDB" id="A0A179H5V0"/>
<name>A0A179H5V0_PURLI</name>
<dbReference type="SUPFAM" id="SSF52317">
    <property type="entry name" value="Class I glutamine amidotransferase-like"/>
    <property type="match status" value="1"/>
</dbReference>
<evidence type="ECO:0000313" key="5">
    <source>
        <dbReference type="Proteomes" id="UP000078240"/>
    </source>
</evidence>
<dbReference type="OrthoDB" id="3482285at2759"/>
<reference evidence="2 7" key="5">
    <citation type="journal article" date="2024" name="Microbiol. Resour. Announc.">
        <title>Genome annotations for the ascomycete fungi Trichoderma harzianum, Trichoderma aggressivum, and Purpureocillium lilacinum.</title>
        <authorList>
            <person name="Beijen E.P.W."/>
            <person name="Ohm R.A."/>
        </authorList>
    </citation>
    <scope>NUCLEOTIDE SEQUENCE [LARGE SCALE GENOMIC DNA]</scope>
    <source>
        <strain evidence="2 7">CBS 150709</strain>
    </source>
</reference>
<evidence type="ECO:0000313" key="7">
    <source>
        <dbReference type="Proteomes" id="UP001287286"/>
    </source>
</evidence>
<dbReference type="InterPro" id="IPR029010">
    <property type="entry name" value="ThuA-like"/>
</dbReference>
<sequence>MAAPPFRVLLFSKTAGYRHASIPAALSALTRLSTASTTSSTPFTVHASEDASLFTPESLAGYRVIVLVHVSGTFLSASQLGALQSFVRGGGGVVGVHTASVGMPSDGEDIVDEDGWYQRMVGASFAGHPEPQMGVIKVEDATHPIMARGLRGLGDGLESFDDDTHRRRWFDEWYNFKESPRTLSYVHVLLSVEEASYQGGTLGDDHPLIWCHEFEGGRVFHTALGHLDAAYVDEMFMGQVLNGILWTAKMINV</sequence>
<dbReference type="Proteomes" id="UP001287286">
    <property type="component" value="Unassembled WGS sequence"/>
</dbReference>
<accession>A0A179H5V0</accession>
<reference evidence="4" key="1">
    <citation type="submission" date="2015-05" db="EMBL/GenBank/DDBJ databases">
        <authorList>
            <person name="Wang D.B."/>
            <person name="Wang M."/>
        </authorList>
    </citation>
    <scope>NUCLEOTIDE SEQUENCE</scope>
    <source>
        <strain evidence="4">36-1</strain>
    </source>
</reference>
<reference evidence="3 5" key="3">
    <citation type="submission" date="2016-01" db="EMBL/GenBank/DDBJ databases">
        <title>Biosynthesis of antibiotic leucinostatins and their inhibition on Phytophthora in bio-control Purpureocillium lilacinum.</title>
        <authorList>
            <person name="Wang G."/>
            <person name="Liu Z."/>
            <person name="Lin R."/>
            <person name="Li E."/>
            <person name="Mao Z."/>
            <person name="Ling J."/>
            <person name="Yin W."/>
            <person name="Xie B."/>
        </authorList>
    </citation>
    <scope>NUCLEOTIDE SEQUENCE [LARGE SCALE GENOMIC DNA]</scope>
    <source>
        <strain evidence="3">PLBJ-1</strain>
    </source>
</reference>
<evidence type="ECO:0000259" key="1">
    <source>
        <dbReference type="Pfam" id="PF06283"/>
    </source>
</evidence>
<dbReference type="PANTHER" id="PTHR40469:SF2">
    <property type="entry name" value="GALACTOSE-BINDING DOMAIN-LIKE SUPERFAMILY PROTEIN"/>
    <property type="match status" value="1"/>
</dbReference>
<dbReference type="Proteomes" id="UP000078240">
    <property type="component" value="Unassembled WGS sequence"/>
</dbReference>
<dbReference type="Proteomes" id="UP000245956">
    <property type="component" value="Unassembled WGS sequence"/>
</dbReference>
<reference evidence="2" key="4">
    <citation type="submission" date="2023-11" db="EMBL/GenBank/DDBJ databases">
        <authorList>
            <person name="Beijen E."/>
            <person name="Ohm R.A."/>
        </authorList>
    </citation>
    <scope>NUCLEOTIDE SEQUENCE</scope>
    <source>
        <strain evidence="2">CBS 150709</strain>
    </source>
</reference>
<protein>
    <submittedName>
        <fullName evidence="3">Carboxylesterase-like protein</fullName>
    </submittedName>
</protein>
<evidence type="ECO:0000313" key="2">
    <source>
        <dbReference type="EMBL" id="KAK4083926.1"/>
    </source>
</evidence>
<organism evidence="3 5">
    <name type="scientific">Purpureocillium lilacinum</name>
    <name type="common">Paecilomyces lilacinus</name>
    <dbReference type="NCBI Taxonomy" id="33203"/>
    <lineage>
        <taxon>Eukaryota</taxon>
        <taxon>Fungi</taxon>
        <taxon>Dikarya</taxon>
        <taxon>Ascomycota</taxon>
        <taxon>Pezizomycotina</taxon>
        <taxon>Sordariomycetes</taxon>
        <taxon>Hypocreomycetidae</taxon>
        <taxon>Hypocreales</taxon>
        <taxon>Ophiocordycipitaceae</taxon>
        <taxon>Purpureocillium</taxon>
    </lineage>
</organism>
<evidence type="ECO:0000313" key="3">
    <source>
        <dbReference type="EMBL" id="OAQ84903.1"/>
    </source>
</evidence>
<proteinExistence type="predicted"/>
<evidence type="ECO:0000313" key="6">
    <source>
        <dbReference type="Proteomes" id="UP000245956"/>
    </source>
</evidence>
<gene>
    <name evidence="4" type="ORF">PCL_02518</name>
    <name evidence="2" type="ORF">Purlil1_10559</name>
    <name evidence="3" type="ORF">VFPBJ_03671</name>
</gene>
<evidence type="ECO:0000313" key="4">
    <source>
        <dbReference type="EMBL" id="PWI68117.1"/>
    </source>
</evidence>
<dbReference type="EMBL" id="JAWRVI010000055">
    <property type="protein sequence ID" value="KAK4083926.1"/>
    <property type="molecule type" value="Genomic_DNA"/>
</dbReference>